<proteinExistence type="predicted"/>
<dbReference type="AlphaFoldDB" id="A0A1F6W451"/>
<evidence type="ECO:0000313" key="2">
    <source>
        <dbReference type="Proteomes" id="UP000178374"/>
    </source>
</evidence>
<gene>
    <name evidence="1" type="ORF">A3B85_00430</name>
</gene>
<accession>A0A1F6W451</accession>
<protein>
    <submittedName>
        <fullName evidence="1">Uncharacterized protein</fullName>
    </submittedName>
</protein>
<name>A0A1F6W451_9BACT</name>
<dbReference type="STRING" id="1801750.A3B85_00430"/>
<organism evidence="1 2">
    <name type="scientific">Candidatus Nomurabacteria bacterium RIFCSPHIGHO2_02_FULL_37_13</name>
    <dbReference type="NCBI Taxonomy" id="1801750"/>
    <lineage>
        <taxon>Bacteria</taxon>
        <taxon>Candidatus Nomuraibacteriota</taxon>
    </lineage>
</organism>
<dbReference type="EMBL" id="MFUA01000021">
    <property type="protein sequence ID" value="OGI76718.1"/>
    <property type="molecule type" value="Genomic_DNA"/>
</dbReference>
<reference evidence="1 2" key="1">
    <citation type="journal article" date="2016" name="Nat. Commun.">
        <title>Thousands of microbial genomes shed light on interconnected biogeochemical processes in an aquifer system.</title>
        <authorList>
            <person name="Anantharaman K."/>
            <person name="Brown C.T."/>
            <person name="Hug L.A."/>
            <person name="Sharon I."/>
            <person name="Castelle C.J."/>
            <person name="Probst A.J."/>
            <person name="Thomas B.C."/>
            <person name="Singh A."/>
            <person name="Wilkins M.J."/>
            <person name="Karaoz U."/>
            <person name="Brodie E.L."/>
            <person name="Williams K.H."/>
            <person name="Hubbard S.S."/>
            <person name="Banfield J.F."/>
        </authorList>
    </citation>
    <scope>NUCLEOTIDE SEQUENCE [LARGE SCALE GENOMIC DNA]</scope>
</reference>
<dbReference type="Proteomes" id="UP000178374">
    <property type="component" value="Unassembled WGS sequence"/>
</dbReference>
<evidence type="ECO:0000313" key="1">
    <source>
        <dbReference type="EMBL" id="OGI76718.1"/>
    </source>
</evidence>
<sequence length="112" mass="13077">MDPQPPMTPPEKGPEALSFEEFSVYTPENGPRYMNFSLFFVDSWTGETYRKRECYKKFAAENPTLATLLFEKVKHRDMSKGFDEAIRPFTKDFYEAYKIMCKYVASPSDPFA</sequence>
<comment type="caution">
    <text evidence="1">The sequence shown here is derived from an EMBL/GenBank/DDBJ whole genome shotgun (WGS) entry which is preliminary data.</text>
</comment>